<dbReference type="Gene3D" id="2.60.120.330">
    <property type="entry name" value="B-lactam Antibiotic, Isopenicillin N Synthase, Chain"/>
    <property type="match status" value="1"/>
</dbReference>
<feature type="region of interest" description="Disordered" evidence="3">
    <location>
        <begin position="1"/>
        <end position="45"/>
    </location>
</feature>
<dbReference type="PANTHER" id="PTHR47991">
    <property type="entry name" value="OXOGLUTARATE/IRON-DEPENDENT DIOXYGENASE"/>
    <property type="match status" value="1"/>
</dbReference>
<dbReference type="Pfam" id="PF03171">
    <property type="entry name" value="2OG-FeII_Oxy"/>
    <property type="match status" value="1"/>
</dbReference>
<sequence>MRYLSPFSFNRLRNTKRNDGDISKDAPRSPLRPPPRLNRWGDEDGGRQSVLAEEHDFQAKLHNRPQLEGLRARVPQRGQPRTAIFSLLDSPSTGFTRSLTKCSCYKVTENIEECELPLIDLGGLRSDDEVTENIEECELPLIDLGGLRSDDEKEKQACAQSVQQFSWSEAFHVPLANISEGRYYGDRRVKKSKDQVGGLQLIKDSRWIAVKPNPDALIINMGDLFQLQSDKSRFWWDVYQAWSNDIYRSVMHKVMANEKV</sequence>
<dbReference type="GO" id="GO:0046872">
    <property type="term" value="F:metal ion binding"/>
    <property type="evidence" value="ECO:0007669"/>
    <property type="project" value="UniProtKB-KW"/>
</dbReference>
<evidence type="ECO:0000313" key="5">
    <source>
        <dbReference type="EMBL" id="ONK71125.1"/>
    </source>
</evidence>
<accession>A0A5P1EYF2</accession>
<evidence type="ECO:0000313" key="6">
    <source>
        <dbReference type="Proteomes" id="UP000243459"/>
    </source>
</evidence>
<dbReference type="InterPro" id="IPR027443">
    <property type="entry name" value="IPNS-like_sf"/>
</dbReference>
<dbReference type="SUPFAM" id="SSF51197">
    <property type="entry name" value="Clavaminate synthase-like"/>
    <property type="match status" value="1"/>
</dbReference>
<dbReference type="InterPro" id="IPR050295">
    <property type="entry name" value="Plant_2OG-oxidoreductases"/>
</dbReference>
<dbReference type="InterPro" id="IPR044861">
    <property type="entry name" value="IPNS-like_FE2OG_OXY"/>
</dbReference>
<dbReference type="Gramene" id="ONK71125">
    <property type="protein sequence ID" value="ONK71125"/>
    <property type="gene ID" value="A4U43_C04F4970"/>
</dbReference>
<evidence type="ECO:0000256" key="2">
    <source>
        <dbReference type="ARBA" id="ARBA00023004"/>
    </source>
</evidence>
<protein>
    <recommendedName>
        <fullName evidence="4">Isopenicillin N synthase-like Fe(2+) 2OG dioxygenase domain-containing protein</fullName>
    </recommendedName>
</protein>
<dbReference type="Proteomes" id="UP000243459">
    <property type="component" value="Chromosome 4"/>
</dbReference>
<name>A0A5P1EYF2_ASPOF</name>
<evidence type="ECO:0000256" key="1">
    <source>
        <dbReference type="ARBA" id="ARBA00022723"/>
    </source>
</evidence>
<evidence type="ECO:0000256" key="3">
    <source>
        <dbReference type="SAM" id="MobiDB-lite"/>
    </source>
</evidence>
<keyword evidence="2" id="KW-0408">Iron</keyword>
<gene>
    <name evidence="5" type="ORF">A4U43_C04F4970</name>
</gene>
<reference evidence="6" key="1">
    <citation type="journal article" date="2017" name="Nat. Commun.">
        <title>The asparagus genome sheds light on the origin and evolution of a young Y chromosome.</title>
        <authorList>
            <person name="Harkess A."/>
            <person name="Zhou J."/>
            <person name="Xu C."/>
            <person name="Bowers J.E."/>
            <person name="Van der Hulst R."/>
            <person name="Ayyampalayam S."/>
            <person name="Mercati F."/>
            <person name="Riccardi P."/>
            <person name="McKain M.R."/>
            <person name="Kakrana A."/>
            <person name="Tang H."/>
            <person name="Ray J."/>
            <person name="Groenendijk J."/>
            <person name="Arikit S."/>
            <person name="Mathioni S.M."/>
            <person name="Nakano M."/>
            <person name="Shan H."/>
            <person name="Telgmann-Rauber A."/>
            <person name="Kanno A."/>
            <person name="Yue Z."/>
            <person name="Chen H."/>
            <person name="Li W."/>
            <person name="Chen Y."/>
            <person name="Xu X."/>
            <person name="Zhang Y."/>
            <person name="Luo S."/>
            <person name="Chen H."/>
            <person name="Gao J."/>
            <person name="Mao Z."/>
            <person name="Pires J.C."/>
            <person name="Luo M."/>
            <person name="Kudrna D."/>
            <person name="Wing R.A."/>
            <person name="Meyers B.C."/>
            <person name="Yi K."/>
            <person name="Kong H."/>
            <person name="Lavrijsen P."/>
            <person name="Sunseri F."/>
            <person name="Falavigna A."/>
            <person name="Ye Y."/>
            <person name="Leebens-Mack J.H."/>
            <person name="Chen G."/>
        </authorList>
    </citation>
    <scope>NUCLEOTIDE SEQUENCE [LARGE SCALE GENOMIC DNA]</scope>
    <source>
        <strain evidence="6">cv. DH0086</strain>
    </source>
</reference>
<feature type="compositionally biased region" description="Basic and acidic residues" evidence="3">
    <location>
        <begin position="16"/>
        <end position="27"/>
    </location>
</feature>
<feature type="domain" description="Isopenicillin N synthase-like Fe(2+) 2OG dioxygenase" evidence="4">
    <location>
        <begin position="194"/>
        <end position="258"/>
    </location>
</feature>
<keyword evidence="1" id="KW-0479">Metal-binding</keyword>
<dbReference type="AlphaFoldDB" id="A0A5P1EYF2"/>
<evidence type="ECO:0000259" key="4">
    <source>
        <dbReference type="Pfam" id="PF03171"/>
    </source>
</evidence>
<keyword evidence="6" id="KW-1185">Reference proteome</keyword>
<dbReference type="EMBL" id="CM007384">
    <property type="protein sequence ID" value="ONK71125.1"/>
    <property type="molecule type" value="Genomic_DNA"/>
</dbReference>
<proteinExistence type="predicted"/>
<organism evidence="5 6">
    <name type="scientific">Asparagus officinalis</name>
    <name type="common">Garden asparagus</name>
    <dbReference type="NCBI Taxonomy" id="4686"/>
    <lineage>
        <taxon>Eukaryota</taxon>
        <taxon>Viridiplantae</taxon>
        <taxon>Streptophyta</taxon>
        <taxon>Embryophyta</taxon>
        <taxon>Tracheophyta</taxon>
        <taxon>Spermatophyta</taxon>
        <taxon>Magnoliopsida</taxon>
        <taxon>Liliopsida</taxon>
        <taxon>Asparagales</taxon>
        <taxon>Asparagaceae</taxon>
        <taxon>Asparagoideae</taxon>
        <taxon>Asparagus</taxon>
    </lineage>
</organism>